<dbReference type="InterPro" id="IPR011004">
    <property type="entry name" value="Trimer_LpxA-like_sf"/>
</dbReference>
<reference evidence="2" key="1">
    <citation type="journal article" date="2009" name="Environ. Microbiol.">
        <title>Contribution of mobile genetic elements to Desulfovibrio vulgaris genome plasticity.</title>
        <authorList>
            <person name="Walker C.B."/>
            <person name="Stolyar S."/>
            <person name="Chivian D."/>
            <person name="Pinel N."/>
            <person name="Gabster J.A."/>
            <person name="Dehal P.S."/>
            <person name="He Z."/>
            <person name="Yang Z.K."/>
            <person name="Yen H.C."/>
            <person name="Zhou J."/>
            <person name="Wall J.D."/>
            <person name="Hazen T.C."/>
            <person name="Arkin A.P."/>
            <person name="Stahl D.A."/>
        </authorList>
    </citation>
    <scope>NUCLEOTIDE SEQUENCE [LARGE SCALE GENOMIC DNA]</scope>
    <source>
        <strain evidence="2">DP4</strain>
    </source>
</reference>
<organism evidence="1 2">
    <name type="scientific">Nitratidesulfovibrio vulgaris (strain DP4)</name>
    <name type="common">Desulfovibrio vulgaris</name>
    <dbReference type="NCBI Taxonomy" id="391774"/>
    <lineage>
        <taxon>Bacteria</taxon>
        <taxon>Pseudomonadati</taxon>
        <taxon>Thermodesulfobacteriota</taxon>
        <taxon>Desulfovibrionia</taxon>
        <taxon>Desulfovibrionales</taxon>
        <taxon>Desulfovibrionaceae</taxon>
        <taxon>Nitratidesulfovibrio</taxon>
    </lineage>
</organism>
<evidence type="ECO:0000313" key="1">
    <source>
        <dbReference type="EMBL" id="ABM29649.1"/>
    </source>
</evidence>
<dbReference type="Proteomes" id="UP000009173">
    <property type="component" value="Chromosome"/>
</dbReference>
<dbReference type="KEGG" id="dvl:Dvul_2637"/>
<dbReference type="InterPro" id="IPR001451">
    <property type="entry name" value="Hexapep"/>
</dbReference>
<dbReference type="AlphaFoldDB" id="A0A0H3AB60"/>
<accession>A0A0H3AB60</accession>
<dbReference type="PANTHER" id="PTHR23416">
    <property type="entry name" value="SIALIC ACID SYNTHASE-RELATED"/>
    <property type="match status" value="1"/>
</dbReference>
<proteinExistence type="predicted"/>
<keyword evidence="1" id="KW-0808">Transferase</keyword>
<dbReference type="Gene3D" id="2.160.10.10">
    <property type="entry name" value="Hexapeptide repeat proteins"/>
    <property type="match status" value="1"/>
</dbReference>
<dbReference type="SMR" id="A0A0H3AB60"/>
<dbReference type="GO" id="GO:0016740">
    <property type="term" value="F:transferase activity"/>
    <property type="evidence" value="ECO:0007669"/>
    <property type="project" value="UniProtKB-KW"/>
</dbReference>
<dbReference type="InterPro" id="IPR051159">
    <property type="entry name" value="Hexapeptide_acetyltransf"/>
</dbReference>
<gene>
    <name evidence="1" type="ordered locus">Dvul_2637</name>
</gene>
<sequence length="223" mass="23775">MSGRLRNALHKIRDRGLTPRDLFSYGCIAGHRLLSGAWGTLMLRAKAGCLGITVGKGCECFGTVILSRWPGSRIELGDGVSIISSSRRCTSATIHAPTRLRTFAPTARIILEDGVSLNGTAITARSRTIRIGKGTMVAPNCVITDSDFHAMWPPETRLDTPAFERDADVTIGQHVWLGMRCIVLKGVTIGDGAIVAAGSVVTRDVPPATLVAGVPARVVRHLP</sequence>
<protein>
    <submittedName>
        <fullName evidence="1">Transferase hexapeptide repeat containing protein</fullName>
    </submittedName>
</protein>
<dbReference type="EMBL" id="CP000527">
    <property type="protein sequence ID" value="ABM29649.1"/>
    <property type="molecule type" value="Genomic_DNA"/>
</dbReference>
<dbReference type="CDD" id="cd04647">
    <property type="entry name" value="LbH_MAT_like"/>
    <property type="match status" value="1"/>
</dbReference>
<name>A0A0H3AB60_NITV4</name>
<dbReference type="RefSeq" id="WP_010937654.1">
    <property type="nucleotide sequence ID" value="NC_008751.1"/>
</dbReference>
<dbReference type="HOGENOM" id="CLU_051638_7_1_7"/>
<evidence type="ECO:0000313" key="2">
    <source>
        <dbReference type="Proteomes" id="UP000009173"/>
    </source>
</evidence>
<dbReference type="SUPFAM" id="SSF51161">
    <property type="entry name" value="Trimeric LpxA-like enzymes"/>
    <property type="match status" value="1"/>
</dbReference>
<dbReference type="Pfam" id="PF00132">
    <property type="entry name" value="Hexapep"/>
    <property type="match status" value="1"/>
</dbReference>